<dbReference type="AlphaFoldDB" id="A0A8T0C7D3"/>
<dbReference type="Proteomes" id="UP000016480">
    <property type="component" value="Unassembled WGS sequence"/>
</dbReference>
<proteinExistence type="predicted"/>
<name>A0A8T0C7D3_9GAMM</name>
<protein>
    <submittedName>
        <fullName evidence="1">Uncharacterized protein</fullName>
    </submittedName>
</protein>
<dbReference type="EMBL" id="AHCD03000035">
    <property type="protein sequence ID" value="KAF7785962.1"/>
    <property type="molecule type" value="Genomic_DNA"/>
</dbReference>
<organism evidence="1 2">
    <name type="scientific">Pseudoalteromonas rubra</name>
    <dbReference type="NCBI Taxonomy" id="43658"/>
    <lineage>
        <taxon>Bacteria</taxon>
        <taxon>Pseudomonadati</taxon>
        <taxon>Pseudomonadota</taxon>
        <taxon>Gammaproteobacteria</taxon>
        <taxon>Alteromonadales</taxon>
        <taxon>Pseudoalteromonadaceae</taxon>
        <taxon>Pseudoalteromonas</taxon>
    </lineage>
</organism>
<gene>
    <name evidence="1" type="ORF">PRUB_a0383</name>
</gene>
<evidence type="ECO:0000313" key="1">
    <source>
        <dbReference type="EMBL" id="KAF7785962.1"/>
    </source>
</evidence>
<reference evidence="1 2" key="1">
    <citation type="journal article" date="2012" name="J. Bacteriol.">
        <title>Genome sequence of the cycloprodigiosin-producing bacterial strain Pseudoalteromonas rubra ATCC 29570(T).</title>
        <authorList>
            <person name="Xie B.B."/>
            <person name="Shu Y.L."/>
            <person name="Qin Q.L."/>
            <person name="Rong J.C."/>
            <person name="Zhang X.Y."/>
            <person name="Chen X.L."/>
            <person name="Zhou B.C."/>
            <person name="Zhang Y.Z."/>
        </authorList>
    </citation>
    <scope>NUCLEOTIDE SEQUENCE [LARGE SCALE GENOMIC DNA]</scope>
    <source>
        <strain evidence="1 2">DSM 6842</strain>
    </source>
</reference>
<sequence length="69" mass="8057">MELYRASLWQYFQGPIAFYILKAYKIGKRTLHEFRSNDEAFAVFKHCLLVVTVYGSLGKSKPECFPSYV</sequence>
<comment type="caution">
    <text evidence="1">The sequence shown here is derived from an EMBL/GenBank/DDBJ whole genome shotgun (WGS) entry which is preliminary data.</text>
</comment>
<accession>A0A8T0C7D3</accession>
<evidence type="ECO:0000313" key="2">
    <source>
        <dbReference type="Proteomes" id="UP000016480"/>
    </source>
</evidence>